<protein>
    <submittedName>
        <fullName evidence="3">Early nodulin-like protein 17</fullName>
    </submittedName>
</protein>
<feature type="domain" description="Phytocyanin" evidence="2">
    <location>
        <begin position="29"/>
        <end position="77"/>
    </location>
</feature>
<accession>A0A2U1KKC7</accession>
<dbReference type="EMBL" id="PKPP01017081">
    <property type="protein sequence ID" value="PWA37227.1"/>
    <property type="molecule type" value="Genomic_DNA"/>
</dbReference>
<sequence length="77" mass="8764">MGRSNLTTVVAFAFLATLLVMLPETVSAKRYIVGGSMGWAPNYNYTLWAANQTFYLGDWLCILRYLWLDTPQLAIDR</sequence>
<proteinExistence type="predicted"/>
<reference evidence="3 4" key="1">
    <citation type="journal article" date="2018" name="Mol. Plant">
        <title>The genome of Artemisia annua provides insight into the evolution of Asteraceae family and artemisinin biosynthesis.</title>
        <authorList>
            <person name="Shen Q."/>
            <person name="Zhang L."/>
            <person name="Liao Z."/>
            <person name="Wang S."/>
            <person name="Yan T."/>
            <person name="Shi P."/>
            <person name="Liu M."/>
            <person name="Fu X."/>
            <person name="Pan Q."/>
            <person name="Wang Y."/>
            <person name="Lv Z."/>
            <person name="Lu X."/>
            <person name="Zhang F."/>
            <person name="Jiang W."/>
            <person name="Ma Y."/>
            <person name="Chen M."/>
            <person name="Hao X."/>
            <person name="Li L."/>
            <person name="Tang Y."/>
            <person name="Lv G."/>
            <person name="Zhou Y."/>
            <person name="Sun X."/>
            <person name="Brodelius P.E."/>
            <person name="Rose J.K.C."/>
            <person name="Tang K."/>
        </authorList>
    </citation>
    <scope>NUCLEOTIDE SEQUENCE [LARGE SCALE GENOMIC DNA]</scope>
    <source>
        <strain evidence="4">cv. Huhao1</strain>
        <tissue evidence="3">Leaf</tissue>
    </source>
</reference>
<dbReference type="SUPFAM" id="SSF49503">
    <property type="entry name" value="Cupredoxins"/>
    <property type="match status" value="1"/>
</dbReference>
<evidence type="ECO:0000256" key="1">
    <source>
        <dbReference type="SAM" id="SignalP"/>
    </source>
</evidence>
<dbReference type="Proteomes" id="UP000245207">
    <property type="component" value="Unassembled WGS sequence"/>
</dbReference>
<dbReference type="OrthoDB" id="2012289at2759"/>
<evidence type="ECO:0000259" key="2">
    <source>
        <dbReference type="PROSITE" id="PS51485"/>
    </source>
</evidence>
<keyword evidence="4" id="KW-1185">Reference proteome</keyword>
<dbReference type="InterPro" id="IPR008972">
    <property type="entry name" value="Cupredoxin"/>
</dbReference>
<gene>
    <name evidence="3" type="ORF">CTI12_AA576570</name>
</gene>
<evidence type="ECO:0000313" key="3">
    <source>
        <dbReference type="EMBL" id="PWA37227.1"/>
    </source>
</evidence>
<dbReference type="PROSITE" id="PS51485">
    <property type="entry name" value="PHYTOCYANIN"/>
    <property type="match status" value="1"/>
</dbReference>
<feature type="chain" id="PRO_5015706902" evidence="1">
    <location>
        <begin position="29"/>
        <end position="77"/>
    </location>
</feature>
<name>A0A2U1KKC7_ARTAN</name>
<evidence type="ECO:0000313" key="4">
    <source>
        <dbReference type="Proteomes" id="UP000245207"/>
    </source>
</evidence>
<dbReference type="Gene3D" id="2.60.40.420">
    <property type="entry name" value="Cupredoxins - blue copper proteins"/>
    <property type="match status" value="1"/>
</dbReference>
<keyword evidence="1" id="KW-0732">Signal</keyword>
<organism evidence="3 4">
    <name type="scientific">Artemisia annua</name>
    <name type="common">Sweet wormwood</name>
    <dbReference type="NCBI Taxonomy" id="35608"/>
    <lineage>
        <taxon>Eukaryota</taxon>
        <taxon>Viridiplantae</taxon>
        <taxon>Streptophyta</taxon>
        <taxon>Embryophyta</taxon>
        <taxon>Tracheophyta</taxon>
        <taxon>Spermatophyta</taxon>
        <taxon>Magnoliopsida</taxon>
        <taxon>eudicotyledons</taxon>
        <taxon>Gunneridae</taxon>
        <taxon>Pentapetalae</taxon>
        <taxon>asterids</taxon>
        <taxon>campanulids</taxon>
        <taxon>Asterales</taxon>
        <taxon>Asteraceae</taxon>
        <taxon>Asteroideae</taxon>
        <taxon>Anthemideae</taxon>
        <taxon>Artemisiinae</taxon>
        <taxon>Artemisia</taxon>
    </lineage>
</organism>
<comment type="caution">
    <text evidence="3">The sequence shown here is derived from an EMBL/GenBank/DDBJ whole genome shotgun (WGS) entry which is preliminary data.</text>
</comment>
<dbReference type="InterPro" id="IPR003245">
    <property type="entry name" value="Phytocyanin_dom"/>
</dbReference>
<dbReference type="AlphaFoldDB" id="A0A2U1KKC7"/>
<feature type="signal peptide" evidence="1">
    <location>
        <begin position="1"/>
        <end position="28"/>
    </location>
</feature>
<dbReference type="GO" id="GO:0009055">
    <property type="term" value="F:electron transfer activity"/>
    <property type="evidence" value="ECO:0007669"/>
    <property type="project" value="InterPro"/>
</dbReference>